<gene>
    <name evidence="1" type="ORF">O181_024900</name>
</gene>
<proteinExistence type="predicted"/>
<name>A0A9Q3H0K4_9BASI</name>
<dbReference type="AlphaFoldDB" id="A0A9Q3H0K4"/>
<dbReference type="EMBL" id="AVOT02008046">
    <property type="protein sequence ID" value="MBW0485185.1"/>
    <property type="molecule type" value="Genomic_DNA"/>
</dbReference>
<comment type="caution">
    <text evidence="1">The sequence shown here is derived from an EMBL/GenBank/DDBJ whole genome shotgun (WGS) entry which is preliminary data.</text>
</comment>
<evidence type="ECO:0000313" key="1">
    <source>
        <dbReference type="EMBL" id="MBW0485185.1"/>
    </source>
</evidence>
<reference evidence="1" key="1">
    <citation type="submission" date="2021-03" db="EMBL/GenBank/DDBJ databases">
        <title>Draft genome sequence of rust myrtle Austropuccinia psidii MF-1, a brazilian biotype.</title>
        <authorList>
            <person name="Quecine M.C."/>
            <person name="Pachon D.M.R."/>
            <person name="Bonatelli M.L."/>
            <person name="Correr F.H."/>
            <person name="Franceschini L.M."/>
            <person name="Leite T.F."/>
            <person name="Margarido G.R.A."/>
            <person name="Almeida C.A."/>
            <person name="Ferrarezi J.A."/>
            <person name="Labate C.A."/>
        </authorList>
    </citation>
    <scope>NUCLEOTIDE SEQUENCE</scope>
    <source>
        <strain evidence="1">MF-1</strain>
    </source>
</reference>
<accession>A0A9Q3H0K4</accession>
<keyword evidence="2" id="KW-1185">Reference proteome</keyword>
<organism evidence="1 2">
    <name type="scientific">Austropuccinia psidii MF-1</name>
    <dbReference type="NCBI Taxonomy" id="1389203"/>
    <lineage>
        <taxon>Eukaryota</taxon>
        <taxon>Fungi</taxon>
        <taxon>Dikarya</taxon>
        <taxon>Basidiomycota</taxon>
        <taxon>Pucciniomycotina</taxon>
        <taxon>Pucciniomycetes</taxon>
        <taxon>Pucciniales</taxon>
        <taxon>Sphaerophragmiaceae</taxon>
        <taxon>Austropuccinia</taxon>
    </lineage>
</organism>
<sequence length="440" mass="51595">MTDPLSLVIKYETMLHRLLTDSRSSLIQHTHTNAQDLDSVEILPKAKRNLFYFYAKSLGELELNCSDVSVKRFLKKIWLEYITGIAVIKNRTNESVINRIAHIMKSSFLKIQVFSFLTKKARRRGGRKNDFDLTAFHLVEHICHFALFGQVEQNSEHLGLEQGFNKADMLNKIRRTLEDDGDDQSKGEKASWYVTGFCVGWFWKEKLTTQKKNAIEHEIKLRAQRIHLKPSDEDSFVKRLDSTAKKETRIFRQFIPSYSQQLADLAFAKHEFDLAQFLNTIRQKWQENHLPIFHDKSHELILKRIAYAMKGSFVKIQAFANFQMGGLPKAEFVDNFEAQALNLLQYFWRLALFGRSDDWPSPNSEREKSMDLDELLDDARESLNTSERAEKRLEPASWYATMFCVEWLWYENNWNHWEKADINNAILRLARQNNLDCAAE</sequence>
<protein>
    <submittedName>
        <fullName evidence="1">Uncharacterized protein</fullName>
    </submittedName>
</protein>
<evidence type="ECO:0000313" key="2">
    <source>
        <dbReference type="Proteomes" id="UP000765509"/>
    </source>
</evidence>
<dbReference type="Proteomes" id="UP000765509">
    <property type="component" value="Unassembled WGS sequence"/>
</dbReference>